<organism evidence="3 4">
    <name type="scientific">Streptomyces katrae</name>
    <dbReference type="NCBI Taxonomy" id="68223"/>
    <lineage>
        <taxon>Bacteria</taxon>
        <taxon>Bacillati</taxon>
        <taxon>Actinomycetota</taxon>
        <taxon>Actinomycetes</taxon>
        <taxon>Kitasatosporales</taxon>
        <taxon>Streptomycetaceae</taxon>
        <taxon>Streptomyces</taxon>
    </lineage>
</organism>
<keyword evidence="4" id="KW-1185">Reference proteome</keyword>
<keyword evidence="3" id="KW-0649">Protein kinase inhibitor</keyword>
<feature type="region of interest" description="Disordered" evidence="2">
    <location>
        <begin position="68"/>
        <end position="87"/>
    </location>
</feature>
<reference evidence="3 4" key="1">
    <citation type="submission" date="2023-05" db="EMBL/GenBank/DDBJ databases">
        <title>Sequencing and Assembly of Streptomyces sp. NP73.</title>
        <authorList>
            <person name="Konwar A.N."/>
            <person name="Saikia K."/>
            <person name="Thakur D."/>
        </authorList>
    </citation>
    <scope>NUCLEOTIDE SEQUENCE [LARGE SCALE GENOMIC DNA]</scope>
    <source>
        <strain evidence="3 4">NP73</strain>
    </source>
</reference>
<dbReference type="CDD" id="cd00865">
    <property type="entry name" value="PEBP_bact_arch"/>
    <property type="match status" value="1"/>
</dbReference>
<feature type="compositionally biased region" description="Low complexity" evidence="2">
    <location>
        <begin position="68"/>
        <end position="78"/>
    </location>
</feature>
<dbReference type="Proteomes" id="UP001223390">
    <property type="component" value="Unassembled WGS sequence"/>
</dbReference>
<dbReference type="Pfam" id="PF01161">
    <property type="entry name" value="PBP"/>
    <property type="match status" value="1"/>
</dbReference>
<dbReference type="GO" id="GO:0004860">
    <property type="term" value="F:protein kinase inhibitor activity"/>
    <property type="evidence" value="ECO:0007669"/>
    <property type="project" value="UniProtKB-KW"/>
</dbReference>
<comment type="caution">
    <text evidence="3">The sequence shown here is derived from an EMBL/GenBank/DDBJ whole genome shotgun (WGS) entry which is preliminary data.</text>
</comment>
<comment type="similarity">
    <text evidence="1">Belongs to the UPF0098 family.</text>
</comment>
<protein>
    <submittedName>
        <fullName evidence="3">YbhB/YbcL family Raf kinase inhibitor-like protein</fullName>
    </submittedName>
</protein>
<dbReference type="RefSeq" id="WP_285343653.1">
    <property type="nucleotide sequence ID" value="NZ_JASITI010000025.1"/>
</dbReference>
<dbReference type="NCBIfam" id="TIGR00481">
    <property type="entry name" value="YbhB/YbcL family Raf kinase inhibitor-like protein"/>
    <property type="match status" value="1"/>
</dbReference>
<dbReference type="InterPro" id="IPR008914">
    <property type="entry name" value="PEBP"/>
</dbReference>
<dbReference type="InterPro" id="IPR005247">
    <property type="entry name" value="YbhB_YbcL/LppC-like"/>
</dbReference>
<dbReference type="Gene3D" id="3.90.280.10">
    <property type="entry name" value="PEBP-like"/>
    <property type="match status" value="1"/>
</dbReference>
<sequence>MKVFSNTFDAVGHGARTANRNPHVAWSDVPEGTRSLVLAAVDVGVPAEFDHWVLVDIDPRLGEIAEGALGEAAGRSGADGPRPPRSGGPAHRYVFLLYATDLERVPLGGTFTAADVLEAIDGHVLDEASFTGHYSLDPSLV</sequence>
<dbReference type="InterPro" id="IPR036610">
    <property type="entry name" value="PEBP-like_sf"/>
</dbReference>
<proteinExistence type="inferred from homology"/>
<gene>
    <name evidence="3" type="ORF">QEZ40_002967</name>
</gene>
<dbReference type="SUPFAM" id="SSF49777">
    <property type="entry name" value="PEBP-like"/>
    <property type="match status" value="1"/>
</dbReference>
<evidence type="ECO:0000256" key="1">
    <source>
        <dbReference type="ARBA" id="ARBA00007120"/>
    </source>
</evidence>
<name>A0ABT7GWN5_9ACTN</name>
<evidence type="ECO:0000313" key="3">
    <source>
        <dbReference type="EMBL" id="MDK9498020.1"/>
    </source>
</evidence>
<accession>A0ABT7GWN5</accession>
<evidence type="ECO:0000256" key="2">
    <source>
        <dbReference type="SAM" id="MobiDB-lite"/>
    </source>
</evidence>
<evidence type="ECO:0000313" key="4">
    <source>
        <dbReference type="Proteomes" id="UP001223390"/>
    </source>
</evidence>
<dbReference type="EMBL" id="JASITI010000025">
    <property type="protein sequence ID" value="MDK9498020.1"/>
    <property type="molecule type" value="Genomic_DNA"/>
</dbReference>